<keyword evidence="3 6" id="KW-0812">Transmembrane</keyword>
<comment type="subcellular location">
    <subcellularLocation>
        <location evidence="1">Cell membrane</location>
        <topology evidence="1">Multi-pass membrane protein</topology>
    </subcellularLocation>
</comment>
<comment type="caution">
    <text evidence="7">The sequence shown here is derived from an EMBL/GenBank/DDBJ whole genome shotgun (WGS) entry which is preliminary data.</text>
</comment>
<evidence type="ECO:0000256" key="4">
    <source>
        <dbReference type="ARBA" id="ARBA00022989"/>
    </source>
</evidence>
<keyword evidence="4 6" id="KW-1133">Transmembrane helix</keyword>
<keyword evidence="2" id="KW-1003">Cell membrane</keyword>
<organism evidence="7 8">
    <name type="scientific">Candidatus Defluviicoccus seviourii</name>
    <dbReference type="NCBI Taxonomy" id="2565273"/>
    <lineage>
        <taxon>Bacteria</taxon>
        <taxon>Pseudomonadati</taxon>
        <taxon>Pseudomonadota</taxon>
        <taxon>Alphaproteobacteria</taxon>
        <taxon>Rhodospirillales</taxon>
        <taxon>Rhodospirillaceae</taxon>
        <taxon>Defluviicoccus</taxon>
    </lineage>
</organism>
<dbReference type="Proteomes" id="UP000326641">
    <property type="component" value="Unassembled WGS sequence"/>
</dbReference>
<name>A0A564WF90_9PROT</name>
<accession>A0A564WF90</accession>
<keyword evidence="8" id="KW-1185">Reference proteome</keyword>
<dbReference type="AlphaFoldDB" id="A0A564WF90"/>
<gene>
    <name evidence="7" type="ORF">DF3PA_40012</name>
</gene>
<dbReference type="PANTHER" id="PTHR30086:SF20">
    <property type="entry name" value="ARGININE EXPORTER PROTEIN ARGO-RELATED"/>
    <property type="match status" value="1"/>
</dbReference>
<feature type="transmembrane region" description="Helical" evidence="6">
    <location>
        <begin position="43"/>
        <end position="64"/>
    </location>
</feature>
<evidence type="ECO:0000313" key="7">
    <source>
        <dbReference type="EMBL" id="VUX47136.1"/>
    </source>
</evidence>
<dbReference type="Pfam" id="PF01810">
    <property type="entry name" value="LysE"/>
    <property type="match status" value="1"/>
</dbReference>
<feature type="transmembrane region" description="Helical" evidence="6">
    <location>
        <begin position="124"/>
        <end position="149"/>
    </location>
</feature>
<feature type="transmembrane region" description="Helical" evidence="6">
    <location>
        <begin position="12"/>
        <end position="31"/>
    </location>
</feature>
<dbReference type="PANTHER" id="PTHR30086">
    <property type="entry name" value="ARGININE EXPORTER PROTEIN ARGO"/>
    <property type="match status" value="1"/>
</dbReference>
<dbReference type="EMBL" id="UXAT02000034">
    <property type="protein sequence ID" value="VUX47136.1"/>
    <property type="molecule type" value="Genomic_DNA"/>
</dbReference>
<proteinExistence type="predicted"/>
<keyword evidence="5 6" id="KW-0472">Membrane</keyword>
<evidence type="ECO:0000256" key="3">
    <source>
        <dbReference type="ARBA" id="ARBA00022692"/>
    </source>
</evidence>
<reference evidence="7" key="1">
    <citation type="submission" date="2018-11" db="EMBL/GenBank/DDBJ databases">
        <authorList>
            <person name="Onetto C."/>
        </authorList>
    </citation>
    <scope>NUCLEOTIDE SEQUENCE [LARGE SCALE GENOMIC DNA]</scope>
</reference>
<dbReference type="GO" id="GO:0005886">
    <property type="term" value="C:plasma membrane"/>
    <property type="evidence" value="ECO:0007669"/>
    <property type="project" value="UniProtKB-SubCell"/>
</dbReference>
<dbReference type="GO" id="GO:0015171">
    <property type="term" value="F:amino acid transmembrane transporter activity"/>
    <property type="evidence" value="ECO:0007669"/>
    <property type="project" value="TreeGrafter"/>
</dbReference>
<evidence type="ECO:0008006" key="9">
    <source>
        <dbReference type="Google" id="ProtNLM"/>
    </source>
</evidence>
<evidence type="ECO:0000256" key="1">
    <source>
        <dbReference type="ARBA" id="ARBA00004651"/>
    </source>
</evidence>
<feature type="transmembrane region" description="Helical" evidence="6">
    <location>
        <begin position="194"/>
        <end position="217"/>
    </location>
</feature>
<protein>
    <recommendedName>
        <fullName evidence="9">Lysine transporter LysE</fullName>
    </recommendedName>
</protein>
<evidence type="ECO:0000313" key="8">
    <source>
        <dbReference type="Proteomes" id="UP000326641"/>
    </source>
</evidence>
<dbReference type="InterPro" id="IPR001123">
    <property type="entry name" value="LeuE-type"/>
</dbReference>
<evidence type="ECO:0000256" key="6">
    <source>
        <dbReference type="SAM" id="Phobius"/>
    </source>
</evidence>
<evidence type="ECO:0000256" key="2">
    <source>
        <dbReference type="ARBA" id="ARBA00022475"/>
    </source>
</evidence>
<feature type="transmembrane region" description="Helical" evidence="6">
    <location>
        <begin position="161"/>
        <end position="182"/>
    </location>
</feature>
<evidence type="ECO:0000256" key="5">
    <source>
        <dbReference type="ARBA" id="ARBA00023136"/>
    </source>
</evidence>
<sequence>MNAHAIELVAKAFLAGFIVAVPVGAIGAMCLRRAFAGRLSDALVTGFGAAVADALWAAAAILGLSLITRYVVEHDGPARVIGGLALIAVGAKMIHARRRQLVPLAAEVAAPAVYRWRAWCRDAATGFGLTIINPATFIGFIAVCAGLGLFVSNLDTLMSKWFIVFGAFAGSMLWWVILSLTASAVRHRIPLQALAMLNAGLGIVVAVLGVVSLLSAFGA</sequence>